<dbReference type="EMBL" id="CAJOBI010089297">
    <property type="protein sequence ID" value="CAF4534241.1"/>
    <property type="molecule type" value="Genomic_DNA"/>
</dbReference>
<protein>
    <submittedName>
        <fullName evidence="2">Uncharacterized protein</fullName>
    </submittedName>
</protein>
<accession>A0A8S2ZUY4</accession>
<reference evidence="2" key="1">
    <citation type="submission" date="2021-02" db="EMBL/GenBank/DDBJ databases">
        <authorList>
            <person name="Nowell W R."/>
        </authorList>
    </citation>
    <scope>NUCLEOTIDE SEQUENCE</scope>
</reference>
<sequence>YTANLAAFLTTIRLKSPIDDIEALAKQTGIKYGALKGGSTEQFFRVCKQS</sequence>
<name>A0A8S2ZUY4_9BILA</name>
<proteinExistence type="predicted"/>
<dbReference type="AlphaFoldDB" id="A0A8S2ZUY4"/>
<organism evidence="2 3">
    <name type="scientific">Rotaria magnacalcarata</name>
    <dbReference type="NCBI Taxonomy" id="392030"/>
    <lineage>
        <taxon>Eukaryota</taxon>
        <taxon>Metazoa</taxon>
        <taxon>Spiralia</taxon>
        <taxon>Gnathifera</taxon>
        <taxon>Rotifera</taxon>
        <taxon>Eurotatoria</taxon>
        <taxon>Bdelloidea</taxon>
        <taxon>Philodinida</taxon>
        <taxon>Philodinidae</taxon>
        <taxon>Rotaria</taxon>
    </lineage>
</organism>
<comment type="caution">
    <text evidence="2">The sequence shown here is derived from an EMBL/GenBank/DDBJ whole genome shotgun (WGS) entry which is preliminary data.</text>
</comment>
<evidence type="ECO:0000313" key="3">
    <source>
        <dbReference type="Proteomes" id="UP000676336"/>
    </source>
</evidence>
<gene>
    <name evidence="1" type="ORF">SMN809_LOCUS36357</name>
    <name evidence="2" type="ORF">SMN809_LOCUS41007</name>
</gene>
<evidence type="ECO:0000313" key="2">
    <source>
        <dbReference type="EMBL" id="CAF4648829.1"/>
    </source>
</evidence>
<evidence type="ECO:0000313" key="1">
    <source>
        <dbReference type="EMBL" id="CAF4534241.1"/>
    </source>
</evidence>
<feature type="non-terminal residue" evidence="2">
    <location>
        <position position="1"/>
    </location>
</feature>
<dbReference type="Gene3D" id="3.40.190.10">
    <property type="entry name" value="Periplasmic binding protein-like II"/>
    <property type="match status" value="1"/>
</dbReference>
<dbReference type="Proteomes" id="UP000676336">
    <property type="component" value="Unassembled WGS sequence"/>
</dbReference>
<dbReference type="EMBL" id="CAJOBI010114550">
    <property type="protein sequence ID" value="CAF4648829.1"/>
    <property type="molecule type" value="Genomic_DNA"/>
</dbReference>